<reference evidence="7 8" key="1">
    <citation type="submission" date="2015-09" db="EMBL/GenBank/DDBJ databases">
        <title>Host preference determinants of Valsa canker pathogens revealed by comparative genomics.</title>
        <authorList>
            <person name="Yin Z."/>
            <person name="Huang L."/>
        </authorList>
    </citation>
    <scope>NUCLEOTIDE SEQUENCE [LARGE SCALE GENOMIC DNA]</scope>
    <source>
        <strain evidence="7 8">SXYLt</strain>
    </source>
</reference>
<feature type="compositionally biased region" description="Polar residues" evidence="6">
    <location>
        <begin position="755"/>
        <end position="771"/>
    </location>
</feature>
<dbReference type="AlphaFoldDB" id="A0A423VJB2"/>
<dbReference type="GO" id="GO:0016705">
    <property type="term" value="F:oxidoreductase activity, acting on paired donors, with incorporation or reduction of molecular oxygen"/>
    <property type="evidence" value="ECO:0007669"/>
    <property type="project" value="InterPro"/>
</dbReference>
<dbReference type="Proteomes" id="UP000285146">
    <property type="component" value="Unassembled WGS sequence"/>
</dbReference>
<dbReference type="OrthoDB" id="823504at2759"/>
<dbReference type="InterPro" id="IPR050783">
    <property type="entry name" value="Oxylipin_biosynth_metab"/>
</dbReference>
<evidence type="ECO:0000256" key="4">
    <source>
        <dbReference type="ARBA" id="ARBA00023004"/>
    </source>
</evidence>
<keyword evidence="4 5" id="KW-0408">Iron</keyword>
<keyword evidence="2" id="KW-0223">Dioxygenase</keyword>
<dbReference type="PANTHER" id="PTHR11903:SF13">
    <property type="entry name" value="LINOLEATE 10R-LIPOXYGENASE"/>
    <property type="match status" value="1"/>
</dbReference>
<dbReference type="PROSITE" id="PS50292">
    <property type="entry name" value="PEROXIDASE_3"/>
    <property type="match status" value="1"/>
</dbReference>
<dbReference type="STRING" id="1230097.A0A423VJB2"/>
<dbReference type="GO" id="GO:0004601">
    <property type="term" value="F:peroxidase activity"/>
    <property type="evidence" value="ECO:0007669"/>
    <property type="project" value="InterPro"/>
</dbReference>
<dbReference type="Gene3D" id="1.10.640.10">
    <property type="entry name" value="Haem peroxidase domain superfamily, animal type"/>
    <property type="match status" value="1"/>
</dbReference>
<evidence type="ECO:0000256" key="2">
    <source>
        <dbReference type="ARBA" id="ARBA00022964"/>
    </source>
</evidence>
<dbReference type="InterPro" id="IPR010255">
    <property type="entry name" value="Haem_peroxidase_sf"/>
</dbReference>
<dbReference type="SUPFAM" id="SSF48264">
    <property type="entry name" value="Cytochrome P450"/>
    <property type="match status" value="1"/>
</dbReference>
<dbReference type="CDD" id="cd09817">
    <property type="entry name" value="linoleate_diol_synthase_like"/>
    <property type="match status" value="1"/>
</dbReference>
<keyword evidence="3" id="KW-0560">Oxidoreductase</keyword>
<evidence type="ECO:0000313" key="7">
    <source>
        <dbReference type="EMBL" id="ROV91089.1"/>
    </source>
</evidence>
<dbReference type="Gene3D" id="1.10.630.10">
    <property type="entry name" value="Cytochrome P450"/>
    <property type="match status" value="1"/>
</dbReference>
<protein>
    <recommendedName>
        <fullName evidence="9">Linoleate diol synthase</fullName>
    </recommendedName>
</protein>
<dbReference type="GO" id="GO:0006979">
    <property type="term" value="P:response to oxidative stress"/>
    <property type="evidence" value="ECO:0007669"/>
    <property type="project" value="InterPro"/>
</dbReference>
<dbReference type="GO" id="GO:0005506">
    <property type="term" value="F:iron ion binding"/>
    <property type="evidence" value="ECO:0007669"/>
    <property type="project" value="InterPro"/>
</dbReference>
<comment type="caution">
    <text evidence="7">The sequence shown here is derived from an EMBL/GenBank/DDBJ whole genome shotgun (WGS) entry which is preliminary data.</text>
</comment>
<dbReference type="InParanoid" id="A0A423VJB2"/>
<keyword evidence="5" id="KW-0349">Heme</keyword>
<dbReference type="GO" id="GO:0020037">
    <property type="term" value="F:heme binding"/>
    <property type="evidence" value="ECO:0007669"/>
    <property type="project" value="InterPro"/>
</dbReference>
<evidence type="ECO:0000256" key="5">
    <source>
        <dbReference type="PIRSR" id="PIRSR619791-2"/>
    </source>
</evidence>
<evidence type="ECO:0000313" key="8">
    <source>
        <dbReference type="Proteomes" id="UP000285146"/>
    </source>
</evidence>
<dbReference type="CDD" id="cd20612">
    <property type="entry name" value="CYP_LDS-like_C"/>
    <property type="match status" value="1"/>
</dbReference>
<accession>A0A423VJB2</accession>
<dbReference type="Pfam" id="PF03098">
    <property type="entry name" value="An_peroxidase"/>
    <property type="match status" value="2"/>
</dbReference>
<feature type="binding site" description="axial binding residue" evidence="5">
    <location>
        <position position="447"/>
    </location>
    <ligand>
        <name>heme b</name>
        <dbReference type="ChEBI" id="CHEBI:60344"/>
    </ligand>
    <ligandPart>
        <name>Fe</name>
        <dbReference type="ChEBI" id="CHEBI:18248"/>
    </ligandPart>
</feature>
<dbReference type="InterPro" id="IPR019791">
    <property type="entry name" value="Haem_peroxidase_animal"/>
</dbReference>
<dbReference type="InterPro" id="IPR034812">
    <property type="entry name" value="Ppo-like_N"/>
</dbReference>
<dbReference type="InterPro" id="IPR037120">
    <property type="entry name" value="Haem_peroxidase_sf_animal"/>
</dbReference>
<organism evidence="7 8">
    <name type="scientific">Cytospora leucostoma</name>
    <dbReference type="NCBI Taxonomy" id="1230097"/>
    <lineage>
        <taxon>Eukaryota</taxon>
        <taxon>Fungi</taxon>
        <taxon>Dikarya</taxon>
        <taxon>Ascomycota</taxon>
        <taxon>Pezizomycotina</taxon>
        <taxon>Sordariomycetes</taxon>
        <taxon>Sordariomycetidae</taxon>
        <taxon>Diaporthales</taxon>
        <taxon>Cytosporaceae</taxon>
        <taxon>Cytospora</taxon>
    </lineage>
</organism>
<dbReference type="PANTHER" id="PTHR11903">
    <property type="entry name" value="PROSTAGLANDIN G/H SYNTHASE"/>
    <property type="match status" value="1"/>
</dbReference>
<evidence type="ECO:0008006" key="9">
    <source>
        <dbReference type="Google" id="ProtNLM"/>
    </source>
</evidence>
<feature type="compositionally biased region" description="Basic and acidic residues" evidence="6">
    <location>
        <begin position="353"/>
        <end position="363"/>
    </location>
</feature>
<dbReference type="PRINTS" id="PR00457">
    <property type="entry name" value="ANPEROXIDASE"/>
</dbReference>
<dbReference type="GO" id="GO:0051213">
    <property type="term" value="F:dioxygenase activity"/>
    <property type="evidence" value="ECO:0007669"/>
    <property type="project" value="UniProtKB-KW"/>
</dbReference>
<dbReference type="SUPFAM" id="SSF48113">
    <property type="entry name" value="Heme-dependent peroxidases"/>
    <property type="match status" value="1"/>
</dbReference>
<dbReference type="GO" id="GO:0006631">
    <property type="term" value="P:fatty acid metabolic process"/>
    <property type="evidence" value="ECO:0007669"/>
    <property type="project" value="UniProtKB-ARBA"/>
</dbReference>
<sequence length="1157" mass="128721">MASRCEATVDTNGDHAVTPFNSSTAKLLDKPKPPPGPLPPLAKAIHHAAPGTDRDGITAVLDQFAQSVHVPQKPLPTQLGYGTYSVRKRETGWKLDLKYIGWNDIKTLVELIKSKLHGNEPLDDKTMLLERIIQLVAGLPSKSRSRVKLTNQLVNQLWYSLDHPVLTYIGEDQMYRTADGSYNNPLYPQMGAAGTTYARSVRPTVMPPGALPDPGLIYDSVMKRPSSGYRKHPNNVSSILWYWATIIIHDLFWTDSHDMNKSKTSSYLDLSPLYGSNQEMQNTIRTFQDGKLKPDTYADKRLHGMPPGVSVLLIMFNRFHNHVAEHLALINEGGRFTQPPGPRAESSGPQPTNKDKQKNEAQRKSNAAWKKHDEDLFQTARLVTCGLYINITLVDYVRNIVNLNRCDTDWTLDPRAQMGRGSGTPDGAAAGTGNVVSVEFNLCYRWHSCISEKDDRWVQEFYADLFGKPASEVGVQDLVGGFTRFEQSIPDDPAQRTFGGYQRGPKTGRFSDDDLVECITSAIEDCAGAFGARNVPLAMRPVEILGILQGRKWHVAGLNEFRKYFGLKPYDTFEELNSDPDVASCLRHLYEHPDFVELYPGLVAEEAKEPMVPGVGIAPTYTISRVVLSDAVCLVRGDRYYTIDYNPRSLTNWGFNEVQYDLNTNHGCCFYKLFIRAFPNHFKHNSVYAHYPMVIPAENLRILTSLKRADLFTWERPSYSATCVEVTTYGGAEQVLGNKDRFSGLWHIGSSTLRGRGLSNSSSKPGNSLHSQGGLREATTGFYRDTTLQLLQRKSQVLGGSTHVDIIRDVGNLVNVSTEHRPPVGCISPLTLRCQVHFISRLFNIPLKTASNPTGMYTEEELYSVLTLIYITIFLDIDPVRTFPTRQAAKTVSEQLSKLIETNVGTVNGWGLRGLFSSGEQRNDPVQSLGITLVKGWSKDGLSASDIASGQILPAIVSLVPNQGILFAQAVDFYLSPAGKEHLPQIQLLARQEPSKQTDSLLLGYALESIRIAGFLGTYREAAVSDAINEDDGRSVPVKQGDRIFVNLVRTLCHFFIAIHNASRFPSPETVDPNRPLDSYTHYGLGLYAPLGKEVAHSALTEMFRAVFSKKNLRRAPGPQGELKTVNRGDGLTTYLTEDWSSITPIPTSMRVCWDED</sequence>
<gene>
    <name evidence="7" type="ORF">VPNG_09932</name>
</gene>
<keyword evidence="8" id="KW-1185">Reference proteome</keyword>
<name>A0A423VJB2_9PEZI</name>
<feature type="region of interest" description="Disordered" evidence="6">
    <location>
        <begin position="755"/>
        <end position="774"/>
    </location>
</feature>
<evidence type="ECO:0000256" key="6">
    <source>
        <dbReference type="SAM" id="MobiDB-lite"/>
    </source>
</evidence>
<dbReference type="GO" id="GO:0004497">
    <property type="term" value="F:monooxygenase activity"/>
    <property type="evidence" value="ECO:0007669"/>
    <property type="project" value="InterPro"/>
</dbReference>
<evidence type="ECO:0000256" key="1">
    <source>
        <dbReference type="ARBA" id="ARBA00022723"/>
    </source>
</evidence>
<feature type="region of interest" description="Disordered" evidence="6">
    <location>
        <begin position="333"/>
        <end position="367"/>
    </location>
</feature>
<keyword evidence="1 5" id="KW-0479">Metal-binding</keyword>
<proteinExistence type="predicted"/>
<feature type="region of interest" description="Disordered" evidence="6">
    <location>
        <begin position="1"/>
        <end position="40"/>
    </location>
</feature>
<evidence type="ECO:0000256" key="3">
    <source>
        <dbReference type="ARBA" id="ARBA00023002"/>
    </source>
</evidence>
<dbReference type="InterPro" id="IPR036396">
    <property type="entry name" value="Cyt_P450_sf"/>
</dbReference>
<dbReference type="EMBL" id="LKEB01000093">
    <property type="protein sequence ID" value="ROV91089.1"/>
    <property type="molecule type" value="Genomic_DNA"/>
</dbReference>